<evidence type="ECO:0008006" key="3">
    <source>
        <dbReference type="Google" id="ProtNLM"/>
    </source>
</evidence>
<evidence type="ECO:0000313" key="2">
    <source>
        <dbReference type="Proteomes" id="UP000677152"/>
    </source>
</evidence>
<evidence type="ECO:0000313" key="1">
    <source>
        <dbReference type="EMBL" id="QUF01549.1"/>
    </source>
</evidence>
<organism evidence="1 2">
    <name type="scientific">Actinosynnema pretiosum subsp. pretiosum</name>
    <dbReference type="NCBI Taxonomy" id="103721"/>
    <lineage>
        <taxon>Bacteria</taxon>
        <taxon>Bacillati</taxon>
        <taxon>Actinomycetota</taxon>
        <taxon>Actinomycetes</taxon>
        <taxon>Pseudonocardiales</taxon>
        <taxon>Pseudonocardiaceae</taxon>
        <taxon>Actinosynnema</taxon>
    </lineage>
</organism>
<dbReference type="Gene3D" id="2.30.30.990">
    <property type="entry name" value="Malonyl-[acyl-carrier protein] O-methyltransferase, zinc-finger motif"/>
    <property type="match status" value="1"/>
</dbReference>
<gene>
    <name evidence="1" type="ORF">KCV87_18455</name>
</gene>
<reference evidence="1" key="1">
    <citation type="submission" date="2021-04" db="EMBL/GenBank/DDBJ databases">
        <title>Genomic sequence of Actinosynnema pretiosum subsp. pretiosum ATCC 31280 (C-14919).</title>
        <authorList>
            <person name="Bai L."/>
            <person name="Wang X."/>
            <person name="Xiao Y."/>
        </authorList>
    </citation>
    <scope>NUCLEOTIDE SEQUENCE</scope>
    <source>
        <strain evidence="1">ATCC 31280</strain>
    </source>
</reference>
<proteinExistence type="predicted"/>
<accession>A0AA45R1C5</accession>
<dbReference type="AlphaFoldDB" id="A0AA45R1C5"/>
<dbReference type="Pfam" id="PF16827">
    <property type="entry name" value="zf-HC3"/>
    <property type="match status" value="1"/>
</dbReference>
<sequence length="77" mass="8916">MPSRAFKWLPHDRSRHAVERGRHPGEDTRTLCGVDVTVPVQELPRTHWYWPTCVDCDAAWRGHEGIPAFPRTGEARR</sequence>
<dbReference type="InterPro" id="IPR031795">
    <property type="entry name" value="Zf-HC3"/>
</dbReference>
<name>A0AA45R1C5_9PSEU</name>
<dbReference type="Proteomes" id="UP000677152">
    <property type="component" value="Chromosome"/>
</dbReference>
<protein>
    <recommendedName>
        <fullName evidence="3">Zinc finger protein</fullName>
    </recommendedName>
</protein>
<dbReference type="EMBL" id="CP073249">
    <property type="protein sequence ID" value="QUF01549.1"/>
    <property type="molecule type" value="Genomic_DNA"/>
</dbReference>